<dbReference type="EMBL" id="JAANNW010000007">
    <property type="protein sequence ID" value="NUV74639.1"/>
    <property type="molecule type" value="Genomic_DNA"/>
</dbReference>
<gene>
    <name evidence="1" type="ORF">G6W56_10760</name>
</gene>
<keyword evidence="2" id="KW-1185">Reference proteome</keyword>
<protein>
    <submittedName>
        <fullName evidence="1">Uncharacterized protein</fullName>
    </submittedName>
</protein>
<name>A0ACC7XZ44_9ACTN</name>
<organism evidence="1 2">
    <name type="scientific">Streptomyces fungicidicus</name>
    <dbReference type="NCBI Taxonomy" id="68203"/>
    <lineage>
        <taxon>Bacteria</taxon>
        <taxon>Bacillati</taxon>
        <taxon>Actinomycetota</taxon>
        <taxon>Actinomycetes</taxon>
        <taxon>Kitasatosporales</taxon>
        <taxon>Streptomycetaceae</taxon>
        <taxon>Streptomyces</taxon>
    </lineage>
</organism>
<sequence>MGVPGLGANASLVGKLTGIGRQLFEAAILDWRPNGGSVAEQAVLPGTCRRGDGFVHFALESLAGVAGVHT</sequence>
<accession>A0ACC7XZ44</accession>
<comment type="caution">
    <text evidence="1">The sequence shown here is derived from an EMBL/GenBank/DDBJ whole genome shotgun (WGS) entry which is preliminary data.</text>
</comment>
<evidence type="ECO:0000313" key="1">
    <source>
        <dbReference type="EMBL" id="NUV74639.1"/>
    </source>
</evidence>
<dbReference type="Proteomes" id="UP000556843">
    <property type="component" value="Unassembled WGS sequence"/>
</dbReference>
<proteinExistence type="predicted"/>
<evidence type="ECO:0000313" key="2">
    <source>
        <dbReference type="Proteomes" id="UP000556843"/>
    </source>
</evidence>
<reference evidence="1" key="1">
    <citation type="submission" date="2020-03" db="EMBL/GenBank/DDBJ databases">
        <title>Complete genome sequence of sixteen Streptomyces strains facilitates identification of candidate genes involved in plant growth-promotion in grain legumes and cereals.</title>
        <authorList>
            <person name="Gopalakrishnan S."/>
            <person name="Thakur V."/>
            <person name="Saxena R."/>
            <person name="Vadlamudi S."/>
            <person name="Purohit S."/>
            <person name="Kumar V."/>
            <person name="Rathore A."/>
            <person name="Chitikineni A."/>
            <person name="Varshney R.K."/>
        </authorList>
    </citation>
    <scope>NUCLEOTIDE SEQUENCE</scope>
    <source>
        <strain evidence="1">CAI-93</strain>
    </source>
</reference>